<accession>A0A437QSZ7</accession>
<dbReference type="OrthoDB" id="9775208at2"/>
<organism evidence="3 4">
    <name type="scientific">Rheinheimera riviphila</name>
    <dbReference type="NCBI Taxonomy" id="1834037"/>
    <lineage>
        <taxon>Bacteria</taxon>
        <taxon>Pseudomonadati</taxon>
        <taxon>Pseudomonadota</taxon>
        <taxon>Gammaproteobacteria</taxon>
        <taxon>Chromatiales</taxon>
        <taxon>Chromatiaceae</taxon>
        <taxon>Rheinheimera</taxon>
    </lineage>
</organism>
<evidence type="ECO:0000259" key="2">
    <source>
        <dbReference type="Pfam" id="PF13439"/>
    </source>
</evidence>
<evidence type="ECO:0000259" key="1">
    <source>
        <dbReference type="Pfam" id="PF00534"/>
    </source>
</evidence>
<evidence type="ECO:0000313" key="3">
    <source>
        <dbReference type="EMBL" id="RVU37614.1"/>
    </source>
</evidence>
<dbReference type="Pfam" id="PF00534">
    <property type="entry name" value="Glycos_transf_1"/>
    <property type="match status" value="1"/>
</dbReference>
<feature type="domain" description="Glycosyltransferase subfamily 4-like N-terminal" evidence="2">
    <location>
        <begin position="24"/>
        <end position="181"/>
    </location>
</feature>
<dbReference type="Proteomes" id="UP000283077">
    <property type="component" value="Unassembled WGS sequence"/>
</dbReference>
<dbReference type="GO" id="GO:1901135">
    <property type="term" value="P:carbohydrate derivative metabolic process"/>
    <property type="evidence" value="ECO:0007669"/>
    <property type="project" value="UniProtKB-ARBA"/>
</dbReference>
<dbReference type="EMBL" id="SACS01000008">
    <property type="protein sequence ID" value="RVU37614.1"/>
    <property type="molecule type" value="Genomic_DNA"/>
</dbReference>
<dbReference type="InterPro" id="IPR017522">
    <property type="entry name" value="Sugar_tfrase_PEP-CTERM_Stp2"/>
</dbReference>
<dbReference type="InterPro" id="IPR028098">
    <property type="entry name" value="Glyco_trans_4-like_N"/>
</dbReference>
<sequence>MVVSSTAAKQPPLVVHLIYCLDTGGLERVMLNCIRGMANQGFRHAVISLTHASSFASQLPADVPVYCLGKKPGADLSVHLKLWRLLRELRPAILHSYNLATLEYHPISWLAGVRGHFHAEHGRDVSDPKGDNKKYQWLRRLISPFVQRYIAVSDDLNQWLLQQVRLPQKKVQLIYNGINTDNFNPSAAKNAGFDFIHVARLSPIKDQATLIAAFALLRQQSTLPCRLLLVGDGPLRQQLQQQAMDSGIGEHIEFLGERQDIAALMQQSQVFVMSSLAEGIPMTVLEAMACGLPIVATAVGGIPELIQADHGTLVAASSPVALANAMQRYLEQPELAVSQGQLCRQRVCEKFSEPAMVTQYLSLYRAVRL</sequence>
<dbReference type="Gene3D" id="3.40.50.2000">
    <property type="entry name" value="Glycogen Phosphorylase B"/>
    <property type="match status" value="2"/>
</dbReference>
<dbReference type="SUPFAM" id="SSF53756">
    <property type="entry name" value="UDP-Glycosyltransferase/glycogen phosphorylase"/>
    <property type="match status" value="1"/>
</dbReference>
<keyword evidence="3" id="KW-0808">Transferase</keyword>
<dbReference type="PANTHER" id="PTHR12526">
    <property type="entry name" value="GLYCOSYLTRANSFERASE"/>
    <property type="match status" value="1"/>
</dbReference>
<name>A0A437QSZ7_9GAMM</name>
<evidence type="ECO:0000313" key="4">
    <source>
        <dbReference type="Proteomes" id="UP000283077"/>
    </source>
</evidence>
<dbReference type="GO" id="GO:0016757">
    <property type="term" value="F:glycosyltransferase activity"/>
    <property type="evidence" value="ECO:0007669"/>
    <property type="project" value="InterPro"/>
</dbReference>
<dbReference type="Pfam" id="PF13439">
    <property type="entry name" value="Glyco_transf_4"/>
    <property type="match status" value="1"/>
</dbReference>
<gene>
    <name evidence="3" type="ORF">EOE67_08985</name>
</gene>
<reference evidence="3 4" key="1">
    <citation type="submission" date="2019-01" db="EMBL/GenBank/DDBJ databases">
        <authorList>
            <person name="Chen W.-M."/>
        </authorList>
    </citation>
    <scope>NUCLEOTIDE SEQUENCE [LARGE SCALE GENOMIC DNA]</scope>
    <source>
        <strain evidence="3 4">KYPC3</strain>
    </source>
</reference>
<feature type="domain" description="Glycosyl transferase family 1" evidence="1">
    <location>
        <begin position="183"/>
        <end position="340"/>
    </location>
</feature>
<comment type="caution">
    <text evidence="3">The sequence shown here is derived from an EMBL/GenBank/DDBJ whole genome shotgun (WGS) entry which is preliminary data.</text>
</comment>
<dbReference type="InterPro" id="IPR001296">
    <property type="entry name" value="Glyco_trans_1"/>
</dbReference>
<protein>
    <submittedName>
        <fullName evidence="3">TIGR03088 family PEP-CTERM/XrtA system glycosyltransferase</fullName>
    </submittedName>
</protein>
<dbReference type="AlphaFoldDB" id="A0A437QSZ7"/>
<dbReference type="NCBIfam" id="TIGR03088">
    <property type="entry name" value="stp2"/>
    <property type="match status" value="1"/>
</dbReference>
<keyword evidence="4" id="KW-1185">Reference proteome</keyword>
<proteinExistence type="predicted"/>